<name>A0A0E4CTU1_9STRE</name>
<protein>
    <recommendedName>
        <fullName evidence="6">UDP-N-acetylglucosamine kinase</fullName>
        <ecNumber evidence="2">2.7.1.176</ecNumber>
    </recommendedName>
    <alternativeName>
        <fullName evidence="6">UDP-N-acetylglucosamine kinase</fullName>
    </alternativeName>
</protein>
<dbReference type="Pfam" id="PF06414">
    <property type="entry name" value="Zeta_toxin"/>
    <property type="match status" value="1"/>
</dbReference>
<evidence type="ECO:0000256" key="4">
    <source>
        <dbReference type="ARBA" id="ARBA00022741"/>
    </source>
</evidence>
<evidence type="ECO:0000259" key="8">
    <source>
        <dbReference type="Pfam" id="PF06414"/>
    </source>
</evidence>
<evidence type="ECO:0000256" key="5">
    <source>
        <dbReference type="ARBA" id="ARBA00022840"/>
    </source>
</evidence>
<evidence type="ECO:0000256" key="6">
    <source>
        <dbReference type="ARBA" id="ARBA00032897"/>
    </source>
</evidence>
<evidence type="ECO:0000256" key="3">
    <source>
        <dbReference type="ARBA" id="ARBA00022649"/>
    </source>
</evidence>
<dbReference type="SUPFAM" id="SSF52540">
    <property type="entry name" value="P-loop containing nucleoside triphosphate hydrolases"/>
    <property type="match status" value="1"/>
</dbReference>
<dbReference type="InterPro" id="IPR027417">
    <property type="entry name" value="P-loop_NTPase"/>
</dbReference>
<comment type="similarity">
    <text evidence="1">Belongs to the zeta toxin family.</text>
</comment>
<organism evidence="9 10">
    <name type="scientific">Streptococcus varani</name>
    <dbReference type="NCBI Taxonomy" id="1608583"/>
    <lineage>
        <taxon>Bacteria</taxon>
        <taxon>Bacillati</taxon>
        <taxon>Bacillota</taxon>
        <taxon>Bacilli</taxon>
        <taxon>Lactobacillales</taxon>
        <taxon>Streptococcaceae</taxon>
        <taxon>Streptococcus</taxon>
    </lineage>
</organism>
<keyword evidence="10" id="KW-1185">Reference proteome</keyword>
<sequence length="223" mass="25877">MEDKSLEYAKVHKREFLNSILKNKELNQNKDAVFMAGSLGAGKTEVAEALTAVMSNLVVIDADYFRSQFPDYNGKNSSLFQRGAAYLVDFCFTEVLKKSYSFILDGPFAIGKAKKNVERSINRDYQVSIYYVYQDPLIAWDFTKERERKQGRHVPKETFINAYFQSRKNISELKNQLGNQISLHIVQKDYQNNISDIQFDVDSLDLILPQMYSREELEEKIHD</sequence>
<evidence type="ECO:0000313" key="9">
    <source>
        <dbReference type="EMBL" id="CQR26094.1"/>
    </source>
</evidence>
<dbReference type="EMBL" id="CTEN01000007">
    <property type="protein sequence ID" value="CQR26094.1"/>
    <property type="molecule type" value="Genomic_DNA"/>
</dbReference>
<dbReference type="InterPro" id="IPR010488">
    <property type="entry name" value="Zeta_toxin_domain"/>
</dbReference>
<comment type="catalytic activity">
    <reaction evidence="7">
        <text>UDP-N-acetyl-alpha-D-glucosamine + ATP = UDP-N-acetyl-alpha-D-glucosamine 3'-phosphate + ADP + H(+)</text>
        <dbReference type="Rhea" id="RHEA:32671"/>
        <dbReference type="ChEBI" id="CHEBI:15378"/>
        <dbReference type="ChEBI" id="CHEBI:30616"/>
        <dbReference type="ChEBI" id="CHEBI:57705"/>
        <dbReference type="ChEBI" id="CHEBI:64353"/>
        <dbReference type="ChEBI" id="CHEBI:456216"/>
        <dbReference type="EC" id="2.7.1.176"/>
    </reaction>
</comment>
<gene>
    <name evidence="9" type="ORF">BN1356_02438</name>
</gene>
<dbReference type="RefSeq" id="WP_093651580.1">
    <property type="nucleotide sequence ID" value="NZ_CTEN01000007.1"/>
</dbReference>
<dbReference type="Proteomes" id="UP000198604">
    <property type="component" value="Unassembled WGS sequence"/>
</dbReference>
<keyword evidence="5" id="KW-0067">ATP-binding</keyword>
<evidence type="ECO:0000256" key="2">
    <source>
        <dbReference type="ARBA" id="ARBA00011963"/>
    </source>
</evidence>
<evidence type="ECO:0000313" key="10">
    <source>
        <dbReference type="Proteomes" id="UP000198604"/>
    </source>
</evidence>
<dbReference type="EC" id="2.7.1.176" evidence="2"/>
<keyword evidence="3" id="KW-1277">Toxin-antitoxin system</keyword>
<dbReference type="AlphaFoldDB" id="A0A0E4CTU1"/>
<feature type="domain" description="Zeta toxin" evidence="8">
    <location>
        <begin position="22"/>
        <end position="194"/>
    </location>
</feature>
<dbReference type="Gene3D" id="3.40.50.300">
    <property type="entry name" value="P-loop containing nucleotide triphosphate hydrolases"/>
    <property type="match status" value="1"/>
</dbReference>
<dbReference type="STRING" id="1608583.BN1356_02438"/>
<accession>A0A0E4CTU1</accession>
<evidence type="ECO:0000256" key="7">
    <source>
        <dbReference type="ARBA" id="ARBA00048178"/>
    </source>
</evidence>
<proteinExistence type="inferred from homology"/>
<dbReference type="OrthoDB" id="6421666at2"/>
<keyword evidence="4" id="KW-0547">Nucleotide-binding</keyword>
<dbReference type="GO" id="GO:0005524">
    <property type="term" value="F:ATP binding"/>
    <property type="evidence" value="ECO:0007669"/>
    <property type="project" value="UniProtKB-KW"/>
</dbReference>
<reference evidence="10" key="1">
    <citation type="submission" date="2015-03" db="EMBL/GenBank/DDBJ databases">
        <authorList>
            <person name="Urmite Genomes"/>
        </authorList>
    </citation>
    <scope>NUCLEOTIDE SEQUENCE [LARGE SCALE GENOMIC DNA]</scope>
    <source>
        <strain evidence="10">FF10</strain>
    </source>
</reference>
<evidence type="ECO:0000256" key="1">
    <source>
        <dbReference type="ARBA" id="ARBA00009104"/>
    </source>
</evidence>
<dbReference type="GO" id="GO:0016301">
    <property type="term" value="F:kinase activity"/>
    <property type="evidence" value="ECO:0007669"/>
    <property type="project" value="InterPro"/>
</dbReference>